<proteinExistence type="predicted"/>
<gene>
    <name evidence="2" type="ORF">S06H3_53611</name>
</gene>
<evidence type="ECO:0000313" key="2">
    <source>
        <dbReference type="EMBL" id="GAI57617.1"/>
    </source>
</evidence>
<dbReference type="Gene3D" id="3.40.630.30">
    <property type="match status" value="1"/>
</dbReference>
<reference evidence="2" key="1">
    <citation type="journal article" date="2014" name="Front. Microbiol.">
        <title>High frequency of phylogenetically diverse reductive dehalogenase-homologous genes in deep subseafloor sedimentary metagenomes.</title>
        <authorList>
            <person name="Kawai M."/>
            <person name="Futagami T."/>
            <person name="Toyoda A."/>
            <person name="Takaki Y."/>
            <person name="Nishi S."/>
            <person name="Hori S."/>
            <person name="Arai W."/>
            <person name="Tsubouchi T."/>
            <person name="Morono Y."/>
            <person name="Uchiyama I."/>
            <person name="Ito T."/>
            <person name="Fujiyama A."/>
            <person name="Inagaki F."/>
            <person name="Takami H."/>
        </authorList>
    </citation>
    <scope>NUCLEOTIDE SEQUENCE</scope>
    <source>
        <strain evidence="2">Expedition CK06-06</strain>
    </source>
</reference>
<dbReference type="AlphaFoldDB" id="X1PMX8"/>
<dbReference type="SUPFAM" id="SSF55729">
    <property type="entry name" value="Acyl-CoA N-acyltransferases (Nat)"/>
    <property type="match status" value="1"/>
</dbReference>
<protein>
    <recommendedName>
        <fullName evidence="1">N-acetyltransferase domain-containing protein</fullName>
    </recommendedName>
</protein>
<dbReference type="GO" id="GO:1990189">
    <property type="term" value="F:protein N-terminal-serine acetyltransferase activity"/>
    <property type="evidence" value="ECO:0007669"/>
    <property type="project" value="TreeGrafter"/>
</dbReference>
<name>X1PMX8_9ZZZZ</name>
<evidence type="ECO:0000259" key="1">
    <source>
        <dbReference type="PROSITE" id="PS51186"/>
    </source>
</evidence>
<accession>X1PMX8</accession>
<dbReference type="PANTHER" id="PTHR43441:SF10">
    <property type="entry name" value="ACETYLTRANSFERASE"/>
    <property type="match status" value="1"/>
</dbReference>
<dbReference type="GO" id="GO:0005737">
    <property type="term" value="C:cytoplasm"/>
    <property type="evidence" value="ECO:0007669"/>
    <property type="project" value="TreeGrafter"/>
</dbReference>
<dbReference type="PANTHER" id="PTHR43441">
    <property type="entry name" value="RIBOSOMAL-PROTEIN-SERINE ACETYLTRANSFERASE"/>
    <property type="match status" value="1"/>
</dbReference>
<dbReference type="InterPro" id="IPR000182">
    <property type="entry name" value="GNAT_dom"/>
</dbReference>
<feature type="non-terminal residue" evidence="2">
    <location>
        <position position="1"/>
    </location>
</feature>
<dbReference type="GO" id="GO:0008999">
    <property type="term" value="F:protein-N-terminal-alanine acetyltransferase activity"/>
    <property type="evidence" value="ECO:0007669"/>
    <property type="project" value="TreeGrafter"/>
</dbReference>
<feature type="domain" description="N-acetyltransferase" evidence="1">
    <location>
        <begin position="1"/>
        <end position="96"/>
    </location>
</feature>
<dbReference type="InterPro" id="IPR016181">
    <property type="entry name" value="Acyl_CoA_acyltransferase"/>
</dbReference>
<dbReference type="Pfam" id="PF13302">
    <property type="entry name" value="Acetyltransf_3"/>
    <property type="match status" value="1"/>
</dbReference>
<dbReference type="InterPro" id="IPR051908">
    <property type="entry name" value="Ribosomal_N-acetyltransferase"/>
</dbReference>
<dbReference type="EMBL" id="BARV01034197">
    <property type="protein sequence ID" value="GAI57617.1"/>
    <property type="molecule type" value="Genomic_DNA"/>
</dbReference>
<sequence>GCGLNHIDYKNRIANIGYWVRTSRTKRDVASAAVRLLAQFGFKKLKLNRIEVKAAVGNKASQRVAEKIGAKREGILRNRMVVRDRVYDMVMFSLIPEDLNLSS</sequence>
<organism evidence="2">
    <name type="scientific">marine sediment metagenome</name>
    <dbReference type="NCBI Taxonomy" id="412755"/>
    <lineage>
        <taxon>unclassified sequences</taxon>
        <taxon>metagenomes</taxon>
        <taxon>ecological metagenomes</taxon>
    </lineage>
</organism>
<comment type="caution">
    <text evidence="2">The sequence shown here is derived from an EMBL/GenBank/DDBJ whole genome shotgun (WGS) entry which is preliminary data.</text>
</comment>
<dbReference type="PROSITE" id="PS51186">
    <property type="entry name" value="GNAT"/>
    <property type="match status" value="1"/>
</dbReference>